<sequence length="98" mass="10749">MAKNRKNKKKTVSAPMDISDHNLASPPQAMDTSEPGVSMPASGALSRKKKGVPMKRAKNVKKQKAIAKAISMQEKSVEKVLKNESKAMRTHSAKQLYD</sequence>
<evidence type="ECO:0000313" key="2">
    <source>
        <dbReference type="EMBL" id="KAK6934325.1"/>
    </source>
</evidence>
<feature type="compositionally biased region" description="Basic residues" evidence="1">
    <location>
        <begin position="1"/>
        <end position="11"/>
    </location>
</feature>
<proteinExistence type="predicted"/>
<dbReference type="AlphaFoldDB" id="A0AAN8VHT0"/>
<gene>
    <name evidence="2" type="ORF">RJ641_034480</name>
</gene>
<protein>
    <submittedName>
        <fullName evidence="2">Uncharacterized protein</fullName>
    </submittedName>
</protein>
<organism evidence="2 3">
    <name type="scientific">Dillenia turbinata</name>
    <dbReference type="NCBI Taxonomy" id="194707"/>
    <lineage>
        <taxon>Eukaryota</taxon>
        <taxon>Viridiplantae</taxon>
        <taxon>Streptophyta</taxon>
        <taxon>Embryophyta</taxon>
        <taxon>Tracheophyta</taxon>
        <taxon>Spermatophyta</taxon>
        <taxon>Magnoliopsida</taxon>
        <taxon>eudicotyledons</taxon>
        <taxon>Gunneridae</taxon>
        <taxon>Pentapetalae</taxon>
        <taxon>Dilleniales</taxon>
        <taxon>Dilleniaceae</taxon>
        <taxon>Dillenia</taxon>
    </lineage>
</organism>
<name>A0AAN8VHT0_9MAGN</name>
<feature type="compositionally biased region" description="Basic residues" evidence="1">
    <location>
        <begin position="46"/>
        <end position="62"/>
    </location>
</feature>
<dbReference type="PANTHER" id="PTHR36385:SF1">
    <property type="entry name" value="OS07G0562900 PROTEIN"/>
    <property type="match status" value="1"/>
</dbReference>
<comment type="caution">
    <text evidence="2">The sequence shown here is derived from an EMBL/GenBank/DDBJ whole genome shotgun (WGS) entry which is preliminary data.</text>
</comment>
<evidence type="ECO:0000313" key="3">
    <source>
        <dbReference type="Proteomes" id="UP001370490"/>
    </source>
</evidence>
<dbReference type="PANTHER" id="PTHR36385">
    <property type="entry name" value="OS07G0562900 PROTEIN"/>
    <property type="match status" value="1"/>
</dbReference>
<feature type="region of interest" description="Disordered" evidence="1">
    <location>
        <begin position="1"/>
        <end position="62"/>
    </location>
</feature>
<dbReference type="EMBL" id="JBAMMX010000008">
    <property type="protein sequence ID" value="KAK6934325.1"/>
    <property type="molecule type" value="Genomic_DNA"/>
</dbReference>
<keyword evidence="3" id="KW-1185">Reference proteome</keyword>
<dbReference type="Proteomes" id="UP001370490">
    <property type="component" value="Unassembled WGS sequence"/>
</dbReference>
<evidence type="ECO:0000256" key="1">
    <source>
        <dbReference type="SAM" id="MobiDB-lite"/>
    </source>
</evidence>
<reference evidence="2 3" key="1">
    <citation type="submission" date="2023-12" db="EMBL/GenBank/DDBJ databases">
        <title>A high-quality genome assembly for Dillenia turbinata (Dilleniales).</title>
        <authorList>
            <person name="Chanderbali A."/>
        </authorList>
    </citation>
    <scope>NUCLEOTIDE SEQUENCE [LARGE SCALE GENOMIC DNA]</scope>
    <source>
        <strain evidence="2">LSX21</strain>
        <tissue evidence="2">Leaf</tissue>
    </source>
</reference>
<accession>A0AAN8VHT0</accession>